<dbReference type="AlphaFoldDB" id="A0AAV5RH71"/>
<comment type="caution">
    <text evidence="9">The sequence shown here is derived from an EMBL/GenBank/DDBJ whole genome shotgun (WGS) entry which is preliminary data.</text>
</comment>
<protein>
    <recommendedName>
        <fullName evidence="1">E2 ubiquitin-conjugating enzyme</fullName>
        <ecNumber evidence="1">2.3.2.23</ecNumber>
    </recommendedName>
</protein>
<dbReference type="GO" id="GO:0005524">
    <property type="term" value="F:ATP binding"/>
    <property type="evidence" value="ECO:0007669"/>
    <property type="project" value="UniProtKB-UniRule"/>
</dbReference>
<dbReference type="GO" id="GO:0061631">
    <property type="term" value="F:ubiquitin conjugating enzyme activity"/>
    <property type="evidence" value="ECO:0007669"/>
    <property type="project" value="UniProtKB-EC"/>
</dbReference>
<evidence type="ECO:0000313" key="9">
    <source>
        <dbReference type="EMBL" id="GMM49931.1"/>
    </source>
</evidence>
<gene>
    <name evidence="9" type="ORF">DASB73_008890</name>
</gene>
<keyword evidence="3 7" id="KW-0547">Nucleotide-binding</keyword>
<dbReference type="InterPro" id="IPR015368">
    <property type="entry name" value="UBA_C_fun"/>
</dbReference>
<dbReference type="InterPro" id="IPR009060">
    <property type="entry name" value="UBA-like_sf"/>
</dbReference>
<keyword evidence="10" id="KW-1185">Reference proteome</keyword>
<dbReference type="FunFam" id="3.10.110.10:FF:000060">
    <property type="entry name" value="Ubiquitin conjugating enzyme (UbcB)"/>
    <property type="match status" value="1"/>
</dbReference>
<dbReference type="SUPFAM" id="SSF54495">
    <property type="entry name" value="UBC-like"/>
    <property type="match status" value="1"/>
</dbReference>
<dbReference type="Gene3D" id="3.10.110.10">
    <property type="entry name" value="Ubiquitin Conjugating Enzyme"/>
    <property type="match status" value="1"/>
</dbReference>
<proteinExistence type="inferred from homology"/>
<keyword evidence="2" id="KW-0808">Transferase</keyword>
<dbReference type="EC" id="2.3.2.23" evidence="1"/>
<evidence type="ECO:0000256" key="4">
    <source>
        <dbReference type="ARBA" id="ARBA00022786"/>
    </source>
</evidence>
<sequence length="198" mass="22139">MSKRLLKDLQAIKNDTEWHFTATPEESDLTKIQASFPGPAKSPYQGGSFVVEFDVPPEYPLKPPRAKFVTRVFHPNISSQTGAICLDILKDKWTPVYSLLSILISLQQLLDSPNAADPQDAEVAKVYNERPEEFERTAKEWTARYAKPAKAATIDDASVSPFLDMGFPKEKIIAVFEELGLTKINSDSEKEAVLNKLL</sequence>
<dbReference type="PROSITE" id="PS00183">
    <property type="entry name" value="UBC_1"/>
    <property type="match status" value="1"/>
</dbReference>
<dbReference type="SUPFAM" id="SSF46934">
    <property type="entry name" value="UBA-like"/>
    <property type="match status" value="1"/>
</dbReference>
<evidence type="ECO:0000256" key="2">
    <source>
        <dbReference type="ARBA" id="ARBA00022679"/>
    </source>
</evidence>
<evidence type="ECO:0000259" key="8">
    <source>
        <dbReference type="PROSITE" id="PS50127"/>
    </source>
</evidence>
<reference evidence="9 10" key="1">
    <citation type="journal article" date="2023" name="Elife">
        <title>Identification of key yeast species and microbe-microbe interactions impacting larval growth of Drosophila in the wild.</title>
        <authorList>
            <person name="Mure A."/>
            <person name="Sugiura Y."/>
            <person name="Maeda R."/>
            <person name="Honda K."/>
            <person name="Sakurai N."/>
            <person name="Takahashi Y."/>
            <person name="Watada M."/>
            <person name="Katoh T."/>
            <person name="Gotoh A."/>
            <person name="Gotoh Y."/>
            <person name="Taniguchi I."/>
            <person name="Nakamura K."/>
            <person name="Hayashi T."/>
            <person name="Katayama T."/>
            <person name="Uemura T."/>
            <person name="Hattori Y."/>
        </authorList>
    </citation>
    <scope>NUCLEOTIDE SEQUENCE [LARGE SCALE GENOMIC DNA]</scope>
    <source>
        <strain evidence="9 10">SB-73</strain>
    </source>
</reference>
<dbReference type="EMBL" id="BTGC01000003">
    <property type="protein sequence ID" value="GMM49931.1"/>
    <property type="molecule type" value="Genomic_DNA"/>
</dbReference>
<evidence type="ECO:0000256" key="6">
    <source>
        <dbReference type="PROSITE-ProRule" id="PRU10133"/>
    </source>
</evidence>
<dbReference type="InterPro" id="IPR050113">
    <property type="entry name" value="Ub_conjugating_enzyme"/>
</dbReference>
<dbReference type="PANTHER" id="PTHR24067">
    <property type="entry name" value="UBIQUITIN-CONJUGATING ENZYME E2"/>
    <property type="match status" value="1"/>
</dbReference>
<evidence type="ECO:0000256" key="3">
    <source>
        <dbReference type="ARBA" id="ARBA00022741"/>
    </source>
</evidence>
<keyword evidence="5 7" id="KW-0067">ATP-binding</keyword>
<dbReference type="Pfam" id="PF09288">
    <property type="entry name" value="UBA_3"/>
    <property type="match status" value="1"/>
</dbReference>
<dbReference type="Proteomes" id="UP001362899">
    <property type="component" value="Unassembled WGS sequence"/>
</dbReference>
<dbReference type="PROSITE" id="PS50127">
    <property type="entry name" value="UBC_2"/>
    <property type="match status" value="1"/>
</dbReference>
<dbReference type="InterPro" id="IPR023313">
    <property type="entry name" value="UBQ-conjugating_AS"/>
</dbReference>
<organism evidence="9 10">
    <name type="scientific">Starmerella bacillaris</name>
    <name type="common">Yeast</name>
    <name type="synonym">Candida zemplinina</name>
    <dbReference type="NCBI Taxonomy" id="1247836"/>
    <lineage>
        <taxon>Eukaryota</taxon>
        <taxon>Fungi</taxon>
        <taxon>Dikarya</taxon>
        <taxon>Ascomycota</taxon>
        <taxon>Saccharomycotina</taxon>
        <taxon>Dipodascomycetes</taxon>
        <taxon>Dipodascales</taxon>
        <taxon>Trichomonascaceae</taxon>
        <taxon>Starmerella</taxon>
    </lineage>
</organism>
<evidence type="ECO:0000313" key="10">
    <source>
        <dbReference type="Proteomes" id="UP001362899"/>
    </source>
</evidence>
<dbReference type="CDD" id="cd14311">
    <property type="entry name" value="UBA_II_E2_UBC1"/>
    <property type="match status" value="1"/>
</dbReference>
<dbReference type="Gene3D" id="1.10.8.10">
    <property type="entry name" value="DNA helicase RuvA subunit, C-terminal domain"/>
    <property type="match status" value="1"/>
</dbReference>
<dbReference type="InterPro" id="IPR016135">
    <property type="entry name" value="UBQ-conjugating_enzyme/RWD"/>
</dbReference>
<keyword evidence="4 7" id="KW-0833">Ubl conjugation pathway</keyword>
<evidence type="ECO:0000256" key="1">
    <source>
        <dbReference type="ARBA" id="ARBA00012486"/>
    </source>
</evidence>
<feature type="active site" description="Glycyl thioester intermediate" evidence="6">
    <location>
        <position position="85"/>
    </location>
</feature>
<comment type="similarity">
    <text evidence="7">Belongs to the ubiquitin-conjugating enzyme family.</text>
</comment>
<dbReference type="InterPro" id="IPR000608">
    <property type="entry name" value="UBC"/>
</dbReference>
<dbReference type="Pfam" id="PF00179">
    <property type="entry name" value="UQ_con"/>
    <property type="match status" value="1"/>
</dbReference>
<evidence type="ECO:0000256" key="7">
    <source>
        <dbReference type="RuleBase" id="RU362109"/>
    </source>
</evidence>
<accession>A0AAV5RH71</accession>
<evidence type="ECO:0000256" key="5">
    <source>
        <dbReference type="ARBA" id="ARBA00022840"/>
    </source>
</evidence>
<dbReference type="SMART" id="SM00212">
    <property type="entry name" value="UBCc"/>
    <property type="match status" value="1"/>
</dbReference>
<feature type="domain" description="UBC core" evidence="8">
    <location>
        <begin position="1"/>
        <end position="147"/>
    </location>
</feature>
<name>A0AAV5RH71_STABA</name>